<gene>
    <name evidence="2" type="ORF">LIER_30914</name>
</gene>
<protein>
    <submittedName>
        <fullName evidence="2">Uncharacterized protein</fullName>
    </submittedName>
</protein>
<feature type="compositionally biased region" description="Low complexity" evidence="1">
    <location>
        <begin position="70"/>
        <end position="80"/>
    </location>
</feature>
<evidence type="ECO:0000313" key="2">
    <source>
        <dbReference type="EMBL" id="GAA0183518.1"/>
    </source>
</evidence>
<dbReference type="AlphaFoldDB" id="A0AAV3RR57"/>
<accession>A0AAV3RR57</accession>
<evidence type="ECO:0000313" key="3">
    <source>
        <dbReference type="Proteomes" id="UP001454036"/>
    </source>
</evidence>
<sequence>MPNELQILKQVEPASGAPSSEESGFNISMSPDLGGEGLANSQNMEATLSKLQIQKERGEDKAKIAEESSESWSPEPWEGSARTRRLRPRKNTLEIRINEERARVQNKRIPKNVPDVVTKGITFHAENGRARWNYVFQRRIAVEKKLSDKVKRNLMMMEIFAQADVKNFVETINN</sequence>
<proteinExistence type="predicted"/>
<evidence type="ECO:0000256" key="1">
    <source>
        <dbReference type="SAM" id="MobiDB-lite"/>
    </source>
</evidence>
<feature type="compositionally biased region" description="Basic and acidic residues" evidence="1">
    <location>
        <begin position="53"/>
        <end position="66"/>
    </location>
</feature>
<reference evidence="2 3" key="1">
    <citation type="submission" date="2024-01" db="EMBL/GenBank/DDBJ databases">
        <title>The complete chloroplast genome sequence of Lithospermum erythrorhizon: insights into the phylogenetic relationship among Boraginaceae species and the maternal lineages of purple gromwells.</title>
        <authorList>
            <person name="Okada T."/>
            <person name="Watanabe K."/>
        </authorList>
    </citation>
    <scope>NUCLEOTIDE SEQUENCE [LARGE SCALE GENOMIC DNA]</scope>
</reference>
<feature type="compositionally biased region" description="Polar residues" evidence="1">
    <location>
        <begin position="39"/>
        <end position="52"/>
    </location>
</feature>
<feature type="compositionally biased region" description="Low complexity" evidence="1">
    <location>
        <begin position="12"/>
        <end position="24"/>
    </location>
</feature>
<organism evidence="2 3">
    <name type="scientific">Lithospermum erythrorhizon</name>
    <name type="common">Purple gromwell</name>
    <name type="synonym">Lithospermum officinale var. erythrorhizon</name>
    <dbReference type="NCBI Taxonomy" id="34254"/>
    <lineage>
        <taxon>Eukaryota</taxon>
        <taxon>Viridiplantae</taxon>
        <taxon>Streptophyta</taxon>
        <taxon>Embryophyta</taxon>
        <taxon>Tracheophyta</taxon>
        <taxon>Spermatophyta</taxon>
        <taxon>Magnoliopsida</taxon>
        <taxon>eudicotyledons</taxon>
        <taxon>Gunneridae</taxon>
        <taxon>Pentapetalae</taxon>
        <taxon>asterids</taxon>
        <taxon>lamiids</taxon>
        <taxon>Boraginales</taxon>
        <taxon>Boraginaceae</taxon>
        <taxon>Boraginoideae</taxon>
        <taxon>Lithospermeae</taxon>
        <taxon>Lithospermum</taxon>
    </lineage>
</organism>
<feature type="region of interest" description="Disordered" evidence="1">
    <location>
        <begin position="1"/>
        <end position="85"/>
    </location>
</feature>
<name>A0AAV3RR57_LITER</name>
<comment type="caution">
    <text evidence="2">The sequence shown here is derived from an EMBL/GenBank/DDBJ whole genome shotgun (WGS) entry which is preliminary data.</text>
</comment>
<keyword evidence="3" id="KW-1185">Reference proteome</keyword>
<dbReference type="EMBL" id="BAABME010011277">
    <property type="protein sequence ID" value="GAA0183518.1"/>
    <property type="molecule type" value="Genomic_DNA"/>
</dbReference>
<dbReference type="Proteomes" id="UP001454036">
    <property type="component" value="Unassembled WGS sequence"/>
</dbReference>